<dbReference type="InterPro" id="IPR036271">
    <property type="entry name" value="Tet_transcr_reg_TetR-rel_C_sf"/>
</dbReference>
<evidence type="ECO:0000313" key="6">
    <source>
        <dbReference type="EMBL" id="SCB50114.1"/>
    </source>
</evidence>
<dbReference type="Pfam" id="PF00440">
    <property type="entry name" value="TetR_N"/>
    <property type="match status" value="1"/>
</dbReference>
<keyword evidence="1" id="KW-0805">Transcription regulation</keyword>
<evidence type="ECO:0000256" key="3">
    <source>
        <dbReference type="ARBA" id="ARBA00023163"/>
    </source>
</evidence>
<evidence type="ECO:0000313" key="7">
    <source>
        <dbReference type="Proteomes" id="UP000199101"/>
    </source>
</evidence>
<keyword evidence="7" id="KW-1185">Reference proteome</keyword>
<dbReference type="EMBL" id="FMAG01000015">
    <property type="protein sequence ID" value="SCB50114.1"/>
    <property type="molecule type" value="Genomic_DNA"/>
</dbReference>
<dbReference type="Pfam" id="PF16925">
    <property type="entry name" value="TetR_C_13"/>
    <property type="match status" value="1"/>
</dbReference>
<protein>
    <submittedName>
        <fullName evidence="6">Transcriptional regulator, TetR family</fullName>
    </submittedName>
</protein>
<evidence type="ECO:0000256" key="2">
    <source>
        <dbReference type="ARBA" id="ARBA00023125"/>
    </source>
</evidence>
<evidence type="ECO:0000256" key="1">
    <source>
        <dbReference type="ARBA" id="ARBA00023015"/>
    </source>
</evidence>
<dbReference type="GO" id="GO:0003677">
    <property type="term" value="F:DNA binding"/>
    <property type="evidence" value="ECO:0007669"/>
    <property type="project" value="UniProtKB-UniRule"/>
</dbReference>
<dbReference type="PANTHER" id="PTHR47506">
    <property type="entry name" value="TRANSCRIPTIONAL REGULATORY PROTEIN"/>
    <property type="match status" value="1"/>
</dbReference>
<name>A0A1C3XDR8_9HYPH</name>
<keyword evidence="2 4" id="KW-0238">DNA-binding</keyword>
<accession>A0A1C3XDR8</accession>
<feature type="domain" description="HTH tetR-type" evidence="5">
    <location>
        <begin position="14"/>
        <end position="74"/>
    </location>
</feature>
<dbReference type="Proteomes" id="UP000199101">
    <property type="component" value="Unassembled WGS sequence"/>
</dbReference>
<keyword evidence="3" id="KW-0804">Transcription</keyword>
<gene>
    <name evidence="6" type="ORF">GA0061103_0758</name>
</gene>
<organism evidence="6 7">
    <name type="scientific">Rhizobium multihospitium</name>
    <dbReference type="NCBI Taxonomy" id="410764"/>
    <lineage>
        <taxon>Bacteria</taxon>
        <taxon>Pseudomonadati</taxon>
        <taxon>Pseudomonadota</taxon>
        <taxon>Alphaproteobacteria</taxon>
        <taxon>Hyphomicrobiales</taxon>
        <taxon>Rhizobiaceae</taxon>
        <taxon>Rhizobium/Agrobacterium group</taxon>
        <taxon>Rhizobium</taxon>
    </lineage>
</organism>
<dbReference type="PANTHER" id="PTHR47506:SF1">
    <property type="entry name" value="HTH-TYPE TRANSCRIPTIONAL REGULATOR YJDC"/>
    <property type="match status" value="1"/>
</dbReference>
<evidence type="ECO:0000259" key="5">
    <source>
        <dbReference type="PROSITE" id="PS50977"/>
    </source>
</evidence>
<proteinExistence type="predicted"/>
<dbReference type="PROSITE" id="PS50977">
    <property type="entry name" value="HTH_TETR_2"/>
    <property type="match status" value="1"/>
</dbReference>
<dbReference type="AlphaFoldDB" id="A0A1C3XDR8"/>
<dbReference type="SUPFAM" id="SSF48498">
    <property type="entry name" value="Tetracyclin repressor-like, C-terminal domain"/>
    <property type="match status" value="1"/>
</dbReference>
<reference evidence="7" key="1">
    <citation type="submission" date="2016-08" db="EMBL/GenBank/DDBJ databases">
        <authorList>
            <person name="Varghese N."/>
            <person name="Submissions Spin"/>
        </authorList>
    </citation>
    <scope>NUCLEOTIDE SEQUENCE [LARGE SCALE GENOMIC DNA]</scope>
    <source>
        <strain evidence="7">HAMBI 2975</strain>
    </source>
</reference>
<dbReference type="InterPro" id="IPR001647">
    <property type="entry name" value="HTH_TetR"/>
</dbReference>
<feature type="DNA-binding region" description="H-T-H motif" evidence="4">
    <location>
        <begin position="37"/>
        <end position="56"/>
    </location>
</feature>
<dbReference type="InterPro" id="IPR009057">
    <property type="entry name" value="Homeodomain-like_sf"/>
</dbReference>
<dbReference type="Gene3D" id="1.10.10.60">
    <property type="entry name" value="Homeodomain-like"/>
    <property type="match status" value="1"/>
</dbReference>
<dbReference type="InterPro" id="IPR011075">
    <property type="entry name" value="TetR_C"/>
</dbReference>
<dbReference type="SUPFAM" id="SSF46689">
    <property type="entry name" value="Homeodomain-like"/>
    <property type="match status" value="1"/>
</dbReference>
<sequence length="209" mass="23446">MLETQKRGRGRPSRFDRSSVLLEAMKLFWENGYEGTTFEELISKMSISPSTFYNSFGSKERLYREATENFMDHAQTWIQGALSEEGATTRQAFTRLLKSAAEELTREDLPRGCMVSLSGTHQAPDLTPIRDMMVEYRAASEVYLADRIRKGIRDGDMPDTVDADGLAALIHAIIRGMAVQARDGASREKLETIGRIAMESWPETSKLAA</sequence>
<dbReference type="Gene3D" id="1.10.357.10">
    <property type="entry name" value="Tetracycline Repressor, domain 2"/>
    <property type="match status" value="1"/>
</dbReference>
<evidence type="ECO:0000256" key="4">
    <source>
        <dbReference type="PROSITE-ProRule" id="PRU00335"/>
    </source>
</evidence>